<gene>
    <name evidence="1" type="ORF">WR25_21726</name>
</gene>
<dbReference type="EMBL" id="LIAE01005433">
    <property type="protein sequence ID" value="PAV93345.1"/>
    <property type="molecule type" value="Genomic_DNA"/>
</dbReference>
<dbReference type="Proteomes" id="UP000218231">
    <property type="component" value="Unassembled WGS sequence"/>
</dbReference>
<dbReference type="AlphaFoldDB" id="A0A2A2M4W0"/>
<protein>
    <submittedName>
        <fullName evidence="1">Uncharacterized protein</fullName>
    </submittedName>
</protein>
<reference evidence="1 2" key="1">
    <citation type="journal article" date="2017" name="Curr. Biol.">
        <title>Genome architecture and evolution of a unichromosomal asexual nematode.</title>
        <authorList>
            <person name="Fradin H."/>
            <person name="Zegar C."/>
            <person name="Gutwein M."/>
            <person name="Lucas J."/>
            <person name="Kovtun M."/>
            <person name="Corcoran D."/>
            <person name="Baugh L.R."/>
            <person name="Kiontke K."/>
            <person name="Gunsalus K."/>
            <person name="Fitch D.H."/>
            <person name="Piano F."/>
        </authorList>
    </citation>
    <scope>NUCLEOTIDE SEQUENCE [LARGE SCALE GENOMIC DNA]</scope>
    <source>
        <strain evidence="1">PF1309</strain>
    </source>
</reference>
<name>A0A2A2M4W0_9BILA</name>
<organism evidence="1 2">
    <name type="scientific">Diploscapter pachys</name>
    <dbReference type="NCBI Taxonomy" id="2018661"/>
    <lineage>
        <taxon>Eukaryota</taxon>
        <taxon>Metazoa</taxon>
        <taxon>Ecdysozoa</taxon>
        <taxon>Nematoda</taxon>
        <taxon>Chromadorea</taxon>
        <taxon>Rhabditida</taxon>
        <taxon>Rhabditina</taxon>
        <taxon>Rhabditomorpha</taxon>
        <taxon>Rhabditoidea</taxon>
        <taxon>Rhabditidae</taxon>
        <taxon>Diploscapter</taxon>
    </lineage>
</organism>
<keyword evidence="2" id="KW-1185">Reference proteome</keyword>
<comment type="caution">
    <text evidence="1">The sequence shown here is derived from an EMBL/GenBank/DDBJ whole genome shotgun (WGS) entry which is preliminary data.</text>
</comment>
<proteinExistence type="predicted"/>
<accession>A0A2A2M4W0</accession>
<evidence type="ECO:0000313" key="2">
    <source>
        <dbReference type="Proteomes" id="UP000218231"/>
    </source>
</evidence>
<sequence>MTAKNSSFMWLTLVPRQVAGNLDVAAQAAALEARHFTAAVEAAAVLAHMPALVLATTVQAGTAQFALGQATGPVLLGEDQLVMMAEHLILAIAEDQRGAGVPVGDQALLIKQDDGEIMGTLGDQAHALLALAQAFLGGAALADVDEGQHGAVDVALAGPIRQQAGQVPVLVVADHFALDGGLALDHRPGVVGQARIVEAMAC</sequence>
<evidence type="ECO:0000313" key="1">
    <source>
        <dbReference type="EMBL" id="PAV93345.1"/>
    </source>
</evidence>